<accession>A0A1I3R7B1</accession>
<dbReference type="STRING" id="46223.SAMN05421852_10969"/>
<dbReference type="EMBL" id="FORR01000009">
    <property type="protein sequence ID" value="SFJ42503.1"/>
    <property type="molecule type" value="Genomic_DNA"/>
</dbReference>
<sequence>MKKLLGIILVIILALGAMFIPLPSYIGFEPGDLYDGRDVVSVDGVNKKEEKGFYLTSVYVGPATVFDYLLDKVSVQIAVKPVEQVTGGKKQKLDDQMMQEIMQAQEAGLEKTTANTATIAAFRQAKKPITVKEEGMEVIKPTGLSNPIKPNAKNPFFVIL</sequence>
<reference evidence="1 2" key="1">
    <citation type="submission" date="2016-10" db="EMBL/GenBank/DDBJ databases">
        <authorList>
            <person name="de Groot N.N."/>
        </authorList>
    </citation>
    <scope>NUCLEOTIDE SEQUENCE [LARGE SCALE GENOMIC DNA]</scope>
    <source>
        <strain evidence="1 2">DSM 44778</strain>
    </source>
</reference>
<evidence type="ECO:0000313" key="2">
    <source>
        <dbReference type="Proteomes" id="UP000199545"/>
    </source>
</evidence>
<dbReference type="AlphaFoldDB" id="A0A1I3R7B1"/>
<dbReference type="Proteomes" id="UP000199545">
    <property type="component" value="Unassembled WGS sequence"/>
</dbReference>
<dbReference type="RefSeq" id="WP_093230164.1">
    <property type="nucleotide sequence ID" value="NZ_FORR01000009.1"/>
</dbReference>
<gene>
    <name evidence="1" type="ORF">SAMN05421852_10969</name>
</gene>
<name>A0A1I3R7B1_9BACL</name>
<protein>
    <submittedName>
        <fullName evidence="1">Uncharacterized protein</fullName>
    </submittedName>
</protein>
<keyword evidence="2" id="KW-1185">Reference proteome</keyword>
<organism evidence="1 2">
    <name type="scientific">Thermoflavimicrobium dichotomicum</name>
    <dbReference type="NCBI Taxonomy" id="46223"/>
    <lineage>
        <taxon>Bacteria</taxon>
        <taxon>Bacillati</taxon>
        <taxon>Bacillota</taxon>
        <taxon>Bacilli</taxon>
        <taxon>Bacillales</taxon>
        <taxon>Thermoactinomycetaceae</taxon>
        <taxon>Thermoflavimicrobium</taxon>
    </lineage>
</organism>
<evidence type="ECO:0000313" key="1">
    <source>
        <dbReference type="EMBL" id="SFJ42503.1"/>
    </source>
</evidence>
<proteinExistence type="predicted"/>